<feature type="domain" description="MYND-type" evidence="6">
    <location>
        <begin position="317"/>
        <end position="355"/>
    </location>
</feature>
<name>A0AAD6Y613_9AGAR</name>
<dbReference type="Pfam" id="PF01753">
    <property type="entry name" value="zf-MYND"/>
    <property type="match status" value="1"/>
</dbReference>
<dbReference type="PANTHER" id="PTHR46758">
    <property type="entry name" value="MYND DOMAIN-CONTAINING"/>
    <property type="match status" value="1"/>
</dbReference>
<dbReference type="AlphaFoldDB" id="A0AAD6Y613"/>
<evidence type="ECO:0000256" key="5">
    <source>
        <dbReference type="SAM" id="MobiDB-lite"/>
    </source>
</evidence>
<gene>
    <name evidence="7" type="ORF">GGX14DRAFT_535918</name>
</gene>
<reference evidence="7" key="1">
    <citation type="submission" date="2023-03" db="EMBL/GenBank/DDBJ databases">
        <title>Massive genome expansion in bonnet fungi (Mycena s.s.) driven by repeated elements and novel gene families across ecological guilds.</title>
        <authorList>
            <consortium name="Lawrence Berkeley National Laboratory"/>
            <person name="Harder C.B."/>
            <person name="Miyauchi S."/>
            <person name="Viragh M."/>
            <person name="Kuo A."/>
            <person name="Thoen E."/>
            <person name="Andreopoulos B."/>
            <person name="Lu D."/>
            <person name="Skrede I."/>
            <person name="Drula E."/>
            <person name="Henrissat B."/>
            <person name="Morin E."/>
            <person name="Kohler A."/>
            <person name="Barry K."/>
            <person name="LaButti K."/>
            <person name="Morin E."/>
            <person name="Salamov A."/>
            <person name="Lipzen A."/>
            <person name="Mereny Z."/>
            <person name="Hegedus B."/>
            <person name="Baldrian P."/>
            <person name="Stursova M."/>
            <person name="Weitz H."/>
            <person name="Taylor A."/>
            <person name="Grigoriev I.V."/>
            <person name="Nagy L.G."/>
            <person name="Martin F."/>
            <person name="Kauserud H."/>
        </authorList>
    </citation>
    <scope>NUCLEOTIDE SEQUENCE</scope>
    <source>
        <strain evidence="7">9144</strain>
    </source>
</reference>
<evidence type="ECO:0000313" key="8">
    <source>
        <dbReference type="Proteomes" id="UP001219525"/>
    </source>
</evidence>
<evidence type="ECO:0000256" key="1">
    <source>
        <dbReference type="ARBA" id="ARBA00022723"/>
    </source>
</evidence>
<accession>A0AAD6Y613</accession>
<dbReference type="GO" id="GO:0008270">
    <property type="term" value="F:zinc ion binding"/>
    <property type="evidence" value="ECO:0007669"/>
    <property type="project" value="UniProtKB-KW"/>
</dbReference>
<evidence type="ECO:0000256" key="2">
    <source>
        <dbReference type="ARBA" id="ARBA00022771"/>
    </source>
</evidence>
<evidence type="ECO:0000259" key="6">
    <source>
        <dbReference type="PROSITE" id="PS50865"/>
    </source>
</evidence>
<comment type="caution">
    <text evidence="7">The sequence shown here is derived from an EMBL/GenBank/DDBJ whole genome shotgun (WGS) entry which is preliminary data.</text>
</comment>
<dbReference type="PANTHER" id="PTHR46758:SF2">
    <property type="entry name" value="OJ1485_B09.11 PROTEIN"/>
    <property type="match status" value="1"/>
</dbReference>
<dbReference type="SUPFAM" id="SSF144232">
    <property type="entry name" value="HIT/MYND zinc finger-like"/>
    <property type="match status" value="1"/>
</dbReference>
<dbReference type="Proteomes" id="UP001219525">
    <property type="component" value="Unassembled WGS sequence"/>
</dbReference>
<dbReference type="Gene3D" id="6.10.140.2220">
    <property type="match status" value="1"/>
</dbReference>
<protein>
    <recommendedName>
        <fullName evidence="6">MYND-type domain-containing protein</fullName>
    </recommendedName>
</protein>
<sequence length="399" mass="44664">MNKRHGAEAVHGLGGGTVSTKSQKNLEKAEELCRKNRPSDAVPPLLRAIKDEQNLDAWIQMAFMCDRNKAVEILEMAESTGRMLMQTTLGSDAFADDGPHVGKFWDILAARPYMRVLQAQVRMYFETKNYTRSAETIIEMMRLCPGDNMGQRDWLGSLLLRLHRDADALHFAQVWINASEGGGMPPLRGGTTFRAPHRDVFSGEREKALSDPVWGPAVHLHNAALAAFRLRGPCPQATQYLRMAARANPHVLVKILGRRSRPDALNMDARAINGPEAAHDYRFLTQDLWTAPQAWAWITGDETVNNELLKICSRPECPALESQATQFKRCAACHQAIYCGKACQKGDWMRHKRECQEHRALKKTIRDFQANNPNTTSIPIYAADLANGTPVVYDGTSFL</sequence>
<keyword evidence="2 4" id="KW-0863">Zinc-finger</keyword>
<evidence type="ECO:0000256" key="3">
    <source>
        <dbReference type="ARBA" id="ARBA00022833"/>
    </source>
</evidence>
<evidence type="ECO:0000313" key="7">
    <source>
        <dbReference type="EMBL" id="KAJ7203297.1"/>
    </source>
</evidence>
<keyword evidence="1" id="KW-0479">Metal-binding</keyword>
<proteinExistence type="predicted"/>
<keyword evidence="3" id="KW-0862">Zinc</keyword>
<evidence type="ECO:0000256" key="4">
    <source>
        <dbReference type="PROSITE-ProRule" id="PRU00134"/>
    </source>
</evidence>
<feature type="region of interest" description="Disordered" evidence="5">
    <location>
        <begin position="1"/>
        <end position="22"/>
    </location>
</feature>
<dbReference type="EMBL" id="JARJCW010000051">
    <property type="protein sequence ID" value="KAJ7203297.1"/>
    <property type="molecule type" value="Genomic_DNA"/>
</dbReference>
<dbReference type="InterPro" id="IPR002893">
    <property type="entry name" value="Znf_MYND"/>
</dbReference>
<dbReference type="PROSITE" id="PS50865">
    <property type="entry name" value="ZF_MYND_2"/>
    <property type="match status" value="1"/>
</dbReference>
<organism evidence="7 8">
    <name type="scientific">Mycena pura</name>
    <dbReference type="NCBI Taxonomy" id="153505"/>
    <lineage>
        <taxon>Eukaryota</taxon>
        <taxon>Fungi</taxon>
        <taxon>Dikarya</taxon>
        <taxon>Basidiomycota</taxon>
        <taxon>Agaricomycotina</taxon>
        <taxon>Agaricomycetes</taxon>
        <taxon>Agaricomycetidae</taxon>
        <taxon>Agaricales</taxon>
        <taxon>Marasmiineae</taxon>
        <taxon>Mycenaceae</taxon>
        <taxon>Mycena</taxon>
    </lineage>
</organism>
<dbReference type="InterPro" id="IPR044508">
    <property type="entry name" value="At5g50450/At1g67340-like"/>
</dbReference>
<keyword evidence="8" id="KW-1185">Reference proteome</keyword>